<dbReference type="NCBIfam" id="NF047352">
    <property type="entry name" value="P_loop_sacsin"/>
    <property type="match status" value="1"/>
</dbReference>
<reference evidence="2" key="1">
    <citation type="journal article" date="2013" name="Nature">
        <title>Draft genome of the wheat A-genome progenitor Triticum urartu.</title>
        <authorList>
            <person name="Ling H.Q."/>
            <person name="Zhao S."/>
            <person name="Liu D."/>
            <person name="Wang J."/>
            <person name="Sun H."/>
            <person name="Zhang C."/>
            <person name="Fan H."/>
            <person name="Li D."/>
            <person name="Dong L."/>
            <person name="Tao Y."/>
            <person name="Gao C."/>
            <person name="Wu H."/>
            <person name="Li Y."/>
            <person name="Cui Y."/>
            <person name="Guo X."/>
            <person name="Zheng S."/>
            <person name="Wang B."/>
            <person name="Yu K."/>
            <person name="Liang Q."/>
            <person name="Yang W."/>
            <person name="Lou X."/>
            <person name="Chen J."/>
            <person name="Feng M."/>
            <person name="Jian J."/>
            <person name="Zhang X."/>
            <person name="Luo G."/>
            <person name="Jiang Y."/>
            <person name="Liu J."/>
            <person name="Wang Z."/>
            <person name="Sha Y."/>
            <person name="Zhang B."/>
            <person name="Wu H."/>
            <person name="Tang D."/>
            <person name="Shen Q."/>
            <person name="Xue P."/>
            <person name="Zou S."/>
            <person name="Wang X."/>
            <person name="Liu X."/>
            <person name="Wang F."/>
            <person name="Yang Y."/>
            <person name="An X."/>
            <person name="Dong Z."/>
            <person name="Zhang K."/>
            <person name="Zhang X."/>
            <person name="Luo M.C."/>
            <person name="Dvorak J."/>
            <person name="Tong Y."/>
            <person name="Wang J."/>
            <person name="Yang H."/>
            <person name="Li Z."/>
            <person name="Wang D."/>
            <person name="Zhang A."/>
            <person name="Wang J."/>
        </authorList>
    </citation>
    <scope>NUCLEOTIDE SEQUENCE</scope>
</reference>
<feature type="domain" description="Sacsin/Nov" evidence="1">
    <location>
        <begin position="43"/>
        <end position="145"/>
    </location>
</feature>
<dbReference type="EMBL" id="KD044517">
    <property type="protein sequence ID" value="EMS65429.1"/>
    <property type="molecule type" value="Genomic_DNA"/>
</dbReference>
<dbReference type="STRING" id="4572.M8AWG8"/>
<gene>
    <name evidence="2" type="ORF">TRIUR3_04785</name>
</gene>
<protein>
    <recommendedName>
        <fullName evidence="1">Sacsin/Nov domain-containing protein</fullName>
    </recommendedName>
</protein>
<sequence>MAAAARAHVERLRRERYYIGRGEQNPLAEDMHQAVNYLSQELYSKDVHFLMELVQNAEDNDYPDGVAPSLEFLVTSTDITRSGASSTLLIFNNEKGFSPSNIQSICGVGKSTKKGNRDKGYIGEKGIGFKSVFLISSQPHIFSNGYQIKFNEKPCPECNIGYIVPEWVESRPSLSDIKQTYGSTRDLPTTCIVLPLKDEKVTAVKQQLSSLHPEMLLFLSKIRRLSVREDNGNARGSTVSEIAISSEKNFEVRKNMHAESYTVFLSAQENESEAECGYHMWRQRFPVKAENRVDKRTEIDEWVITLAFPLKERLSRGKQLSPGVYAFLPTEMVTNFPFIIQADFLLASSREAILFDSPWNKGILECIPSAFMNAFVALVKSRTDAPAMTIPSMFHYLPVSPSLIPLLEPVRSGIKEKVLVEDIVPCESHTPQKMFCKPCEVARLKPAFWDILVKARESGVDLKNLSTHGTYILSSHFDKSAYNSVLTFLDVNSVSHEWYAKCIEGSNLVSNVDEQLYLELVSFVADSWQSFSSTKMMQIPLLKYVDRNKNVSVWSISRASQWSDRLCIASDRKWMSWLISWNQEFPSSNRFFVPPSTQTALQGFAQKEKVTYWLQSHAKVEIVSVYTYGDIVVKSLNCDRRPAIAFSHFLYHSSNKNYMESYQLADLCCTMPVIDNYGNAVTERQSILVPANGSKWVGLMGTNPWRNEKYIELSADYKSAGHFAGYDTPADQILDFLKTKMQASDVPFIHPPNASFPTVSSPLTVDNAILLLQWIRNLKAKGVQLPASFLACVKQGSWLKTSVGYKPPAESFMSSSEWGNLLQNGSSCVDIPMIDQQFYQYKMNAYREELKVIGVRFEFGEASAYIGRWLMSMAASNMLTRQHVYELLRLIRFLQQKVLSPSELVNSVKDGQWMKSTLGYRSPSCCIIYDSDWAVASCISTQPFLDVGFYGESILDYKQELKLLGVQVGFENSEKTYKLIIDNFKFSSSSITSDATALILKCIRYASPCDDFLRKLRDLKWLKTNVGFRAPSESFLLDPEWECLVKVFDGVPVVDSGFYGSKISPYKEELKKTGLITGFDQASKAIANIFKQMVEKSSLTKANVLALLACYGQLRTHNPNPVDLFNSMRNEKWVYTSLGFRSPSDAILFDESWQSLSPIAKLPFINDGDSNGGLGKEIHGYKAELKELGVTTEVKAHGARFVINGLKIPADTADISAATVLSLLGSVKSCLACMATLPKEFMKEITSCKWLKTTLGYQSPDGCILFDPKQSSICITDGPFIDESFYGSEIASFKDALAAIGVTVDVRCGHGLVAQHLRSHKETATISRIYLYLKECSWEPEKKNKEGTDWIWIPNKRGSGEWVSPLSCVLHDQNNLFSQQLHFLDRYYDDRKLLEFFSSVFGVRHGPDAEDHCKLWSAWESSGGEISVTNCSAFWQFMARNWSESMERLFSGCVKVPVCTDGKIILSQKEDVFIPDDLLLKDLFDKLPRQSIFIWYPPSVSRARLNNIYGSIGVQAVSKAVKKSDSFVTLGQDGGCKTVADQREVISAGLLQIVLAFLADPALDISSKERHAMVSSLLNVSVLETKEPIMVGYRVKLSSGEAVDMEASRMIRWERESSKLYVQQSNGAGAAAGYKEKIEFATNFADEIARGLLFETPDRIPSLAELVKVGSLVDFQDDAVKYLLKSKNLQLFPEDEAFLNAASLGLSLPDKLRVHLTIARLNFSLDAVHMLQWSLTLVNFSLTQAVDGRSGRESFGGAALSGALSRMQTKCFITSISRQLVAFSSALN</sequence>
<dbReference type="Pfam" id="PF25794">
    <property type="entry name" value="SACS"/>
    <property type="match status" value="1"/>
</dbReference>
<name>M8AWG8_TRIUA</name>
<dbReference type="InterPro" id="IPR058210">
    <property type="entry name" value="SACS/Nov_dom"/>
</dbReference>
<organism evidence="2">
    <name type="scientific">Triticum urartu</name>
    <name type="common">Red wild einkorn</name>
    <name type="synonym">Crithodium urartu</name>
    <dbReference type="NCBI Taxonomy" id="4572"/>
    <lineage>
        <taxon>Eukaryota</taxon>
        <taxon>Viridiplantae</taxon>
        <taxon>Streptophyta</taxon>
        <taxon>Embryophyta</taxon>
        <taxon>Tracheophyta</taxon>
        <taxon>Spermatophyta</taxon>
        <taxon>Magnoliopsida</taxon>
        <taxon>Liliopsida</taxon>
        <taxon>Poales</taxon>
        <taxon>Poaceae</taxon>
        <taxon>BOP clade</taxon>
        <taxon>Pooideae</taxon>
        <taxon>Triticodae</taxon>
        <taxon>Triticeae</taxon>
        <taxon>Triticinae</taxon>
        <taxon>Triticum</taxon>
    </lineage>
</organism>
<dbReference type="PANTHER" id="PTHR32387">
    <property type="entry name" value="WU:FJ29H11"/>
    <property type="match status" value="1"/>
</dbReference>
<dbReference type="eggNOG" id="ENOG502QXH2">
    <property type="taxonomic scope" value="Eukaryota"/>
</dbReference>
<dbReference type="PANTHER" id="PTHR32387:SF3">
    <property type="entry name" value="ATP_DNA BINDING PROTEIN"/>
    <property type="match status" value="1"/>
</dbReference>
<evidence type="ECO:0000259" key="1">
    <source>
        <dbReference type="Pfam" id="PF25794"/>
    </source>
</evidence>
<evidence type="ECO:0000313" key="2">
    <source>
        <dbReference type="EMBL" id="EMS65429.1"/>
    </source>
</evidence>
<proteinExistence type="predicted"/>
<dbReference type="Gene3D" id="3.30.565.10">
    <property type="entry name" value="Histidine kinase-like ATPase, C-terminal domain"/>
    <property type="match status" value="1"/>
</dbReference>
<dbReference type="InterPro" id="IPR036890">
    <property type="entry name" value="HATPase_C_sf"/>
</dbReference>
<dbReference type="InterPro" id="IPR052957">
    <property type="entry name" value="Auxin_embryo_med"/>
</dbReference>
<dbReference type="SUPFAM" id="SSF55874">
    <property type="entry name" value="ATPase domain of HSP90 chaperone/DNA topoisomerase II/histidine kinase"/>
    <property type="match status" value="1"/>
</dbReference>
<dbReference type="OMA" id="ASRIIRW"/>
<accession>M8AWG8</accession>